<dbReference type="SUPFAM" id="SSF54593">
    <property type="entry name" value="Glyoxalase/Bleomycin resistance protein/Dihydroxybiphenyl dioxygenase"/>
    <property type="match status" value="1"/>
</dbReference>
<keyword evidence="3" id="KW-1185">Reference proteome</keyword>
<organism evidence="2 3">
    <name type="scientific">Solemya pervernicosa gill symbiont</name>
    <dbReference type="NCBI Taxonomy" id="642797"/>
    <lineage>
        <taxon>Bacteria</taxon>
        <taxon>Pseudomonadati</taxon>
        <taxon>Pseudomonadota</taxon>
        <taxon>Gammaproteobacteria</taxon>
        <taxon>sulfur-oxidizing symbionts</taxon>
    </lineage>
</organism>
<proteinExistence type="predicted"/>
<evidence type="ECO:0000259" key="1">
    <source>
        <dbReference type="PROSITE" id="PS51819"/>
    </source>
</evidence>
<name>A0A1T2L557_9GAMM</name>
<dbReference type="OrthoDB" id="9795306at2"/>
<dbReference type="InterPro" id="IPR029068">
    <property type="entry name" value="Glyas_Bleomycin-R_OHBP_Dase"/>
</dbReference>
<gene>
    <name evidence="2" type="ORF">BOW53_08685</name>
</gene>
<accession>A0A1T2L557</accession>
<dbReference type="PROSITE" id="PS51819">
    <property type="entry name" value="VOC"/>
    <property type="match status" value="1"/>
</dbReference>
<dbReference type="Gene3D" id="3.30.720.120">
    <property type="match status" value="1"/>
</dbReference>
<comment type="caution">
    <text evidence="2">The sequence shown here is derived from an EMBL/GenBank/DDBJ whole genome shotgun (WGS) entry which is preliminary data.</text>
</comment>
<sequence>MSIKSISTAFTTKNLDQCRDFYTKYFDATITFDSGQYLNLEFGDRQNSLQFMKPMLPQQPFSSGGGLMYNIEVEDVDAEHQRLSQAGLEAVMAIEDHPWGDRGFAVRDPNGILLYINSPREPSEEFKQHYK</sequence>
<evidence type="ECO:0000313" key="3">
    <source>
        <dbReference type="Proteomes" id="UP000191110"/>
    </source>
</evidence>
<feature type="domain" description="VOC" evidence="1">
    <location>
        <begin position="2"/>
        <end position="119"/>
    </location>
</feature>
<reference evidence="2 3" key="1">
    <citation type="submission" date="2016-11" db="EMBL/GenBank/DDBJ databases">
        <title>Mixed transmission modes and dynamic genome evolution in an obligate animal-bacterial symbiosis.</title>
        <authorList>
            <person name="Russell S.L."/>
            <person name="Corbett-Detig R.B."/>
            <person name="Cavanaugh C.M."/>
        </authorList>
    </citation>
    <scope>NUCLEOTIDE SEQUENCE [LARGE SCALE GENOMIC DNA]</scope>
    <source>
        <strain evidence="2">Sveles-Q1</strain>
    </source>
</reference>
<dbReference type="InterPro" id="IPR037523">
    <property type="entry name" value="VOC_core"/>
</dbReference>
<dbReference type="Proteomes" id="UP000191110">
    <property type="component" value="Unassembled WGS sequence"/>
</dbReference>
<dbReference type="InterPro" id="IPR004360">
    <property type="entry name" value="Glyas_Fos-R_dOase_dom"/>
</dbReference>
<dbReference type="EMBL" id="MPRL01000031">
    <property type="protein sequence ID" value="OOZ40170.1"/>
    <property type="molecule type" value="Genomic_DNA"/>
</dbReference>
<evidence type="ECO:0000313" key="2">
    <source>
        <dbReference type="EMBL" id="OOZ40170.1"/>
    </source>
</evidence>
<protein>
    <submittedName>
        <fullName evidence="2">Glyoxalase</fullName>
    </submittedName>
</protein>
<dbReference type="RefSeq" id="WP_078483690.1">
    <property type="nucleotide sequence ID" value="NZ_MPRL01000031.1"/>
</dbReference>
<dbReference type="AlphaFoldDB" id="A0A1T2L557"/>
<dbReference type="Pfam" id="PF00903">
    <property type="entry name" value="Glyoxalase"/>
    <property type="match status" value="1"/>
</dbReference>
<dbReference type="Gene3D" id="3.30.720.110">
    <property type="match status" value="1"/>
</dbReference>